<dbReference type="Proteomes" id="UP001056756">
    <property type="component" value="Chromosome"/>
</dbReference>
<dbReference type="EMBL" id="CP097899">
    <property type="protein sequence ID" value="URN95449.1"/>
    <property type="molecule type" value="Genomic_DNA"/>
</dbReference>
<sequence>MIPPKHYSDWMEYYDLLKDEREEFYRIVEVLEKGTLEWTPGVAEKIINETFKVIEYKLKQITQAFHTELNNANGEEHYTVAAIMNAKNKFNGVKRIGALSVFPQDVSKTLLEVVNKYVDDSQQSLIASAKEDRTGYFSSIVKHNKLTDSSLVGDKELANQNDSSSQTPNFKPGRRVLF</sequence>
<evidence type="ECO:0000313" key="2">
    <source>
        <dbReference type="Proteomes" id="UP001056756"/>
    </source>
</evidence>
<dbReference type="AlphaFoldDB" id="A0A9J6ZI93"/>
<accession>A0A9J6ZI93</accession>
<organism evidence="1 2">
    <name type="scientific">Candidatus Pristimantibacillus lignocellulolyticus</name>
    <dbReference type="NCBI Taxonomy" id="2994561"/>
    <lineage>
        <taxon>Bacteria</taxon>
        <taxon>Bacillati</taxon>
        <taxon>Bacillota</taxon>
        <taxon>Bacilli</taxon>
        <taxon>Bacillales</taxon>
        <taxon>Paenibacillaceae</taxon>
        <taxon>Candidatus Pristimantibacillus</taxon>
    </lineage>
</organism>
<proteinExistence type="predicted"/>
<name>A0A9J6ZI93_9BACL</name>
<gene>
    <name evidence="1" type="ORF">NAG76_04095</name>
</gene>
<dbReference type="KEGG" id="plig:NAG76_04095"/>
<evidence type="ECO:0000313" key="1">
    <source>
        <dbReference type="EMBL" id="URN95449.1"/>
    </source>
</evidence>
<reference evidence="1" key="1">
    <citation type="submission" date="2022-05" db="EMBL/GenBank/DDBJ databases">
        <title>Novel bacterial taxa in a minimal lignocellulolytic consortium and its capacity to transform plastics disclosed by genome-resolved metagenomics.</title>
        <authorList>
            <person name="Rodriguez C.A.D."/>
            <person name="Diaz-Garcia L."/>
            <person name="Herrera K."/>
            <person name="Tarazona N.A."/>
            <person name="Sproer C."/>
            <person name="Overmann J."/>
            <person name="Jimenez D.J."/>
        </authorList>
    </citation>
    <scope>NUCLEOTIDE SEQUENCE</scope>
    <source>
        <strain evidence="1">MAG5</strain>
    </source>
</reference>
<protein>
    <submittedName>
        <fullName evidence="1">Uncharacterized protein</fullName>
    </submittedName>
</protein>